<protein>
    <submittedName>
        <fullName evidence="2">Alpha/beta hydrolase</fullName>
    </submittedName>
</protein>
<name>A0ABX6P3G2_9BURK</name>
<gene>
    <name evidence="2" type="ORF">HK414_11715</name>
</gene>
<dbReference type="InterPro" id="IPR050266">
    <property type="entry name" value="AB_hydrolase_sf"/>
</dbReference>
<evidence type="ECO:0000313" key="3">
    <source>
        <dbReference type="Proteomes" id="UP000500826"/>
    </source>
</evidence>
<dbReference type="InterPro" id="IPR000073">
    <property type="entry name" value="AB_hydrolase_1"/>
</dbReference>
<dbReference type="GO" id="GO:0016787">
    <property type="term" value="F:hydrolase activity"/>
    <property type="evidence" value="ECO:0007669"/>
    <property type="project" value="UniProtKB-KW"/>
</dbReference>
<dbReference type="EMBL" id="CP053418">
    <property type="protein sequence ID" value="QJW84262.1"/>
    <property type="molecule type" value="Genomic_DNA"/>
</dbReference>
<organism evidence="2 3">
    <name type="scientific">Ramlibacter terrae</name>
    <dbReference type="NCBI Taxonomy" id="2732511"/>
    <lineage>
        <taxon>Bacteria</taxon>
        <taxon>Pseudomonadati</taxon>
        <taxon>Pseudomonadota</taxon>
        <taxon>Betaproteobacteria</taxon>
        <taxon>Burkholderiales</taxon>
        <taxon>Comamonadaceae</taxon>
        <taxon>Ramlibacter</taxon>
    </lineage>
</organism>
<proteinExistence type="predicted"/>
<evidence type="ECO:0000259" key="1">
    <source>
        <dbReference type="Pfam" id="PF00561"/>
    </source>
</evidence>
<feature type="domain" description="AB hydrolase-1" evidence="1">
    <location>
        <begin position="30"/>
        <end position="163"/>
    </location>
</feature>
<dbReference type="PANTHER" id="PTHR43798">
    <property type="entry name" value="MONOACYLGLYCEROL LIPASE"/>
    <property type="match status" value="1"/>
</dbReference>
<dbReference type="Gene3D" id="3.40.50.1820">
    <property type="entry name" value="alpha/beta hydrolase"/>
    <property type="match status" value="1"/>
</dbReference>
<evidence type="ECO:0000313" key="2">
    <source>
        <dbReference type="EMBL" id="QJW84262.1"/>
    </source>
</evidence>
<dbReference type="SUPFAM" id="SSF53474">
    <property type="entry name" value="alpha/beta-Hydrolases"/>
    <property type="match status" value="1"/>
</dbReference>
<accession>A0ABX6P3G2</accession>
<dbReference type="Proteomes" id="UP000500826">
    <property type="component" value="Chromosome"/>
</dbReference>
<keyword evidence="2" id="KW-0378">Hydrolase</keyword>
<dbReference type="PANTHER" id="PTHR43798:SF33">
    <property type="entry name" value="HYDROLASE, PUTATIVE (AFU_ORTHOLOGUE AFUA_2G14860)-RELATED"/>
    <property type="match status" value="1"/>
</dbReference>
<keyword evidence="3" id="KW-1185">Reference proteome</keyword>
<dbReference type="Pfam" id="PF00561">
    <property type="entry name" value="Abhydrolase_1"/>
    <property type="match status" value="1"/>
</dbReference>
<reference evidence="2 3" key="1">
    <citation type="submission" date="2020-05" db="EMBL/GenBank/DDBJ databases">
        <title>Ramlibacter rhizophilus sp. nov., isolated from rhizosphere soil of national flower Mugunghwa from South Korea.</title>
        <authorList>
            <person name="Zheng-Fei Y."/>
            <person name="Huan T."/>
        </authorList>
    </citation>
    <scope>NUCLEOTIDE SEQUENCE [LARGE SCALE GENOMIC DNA]</scope>
    <source>
        <strain evidence="2 3">H242</strain>
    </source>
</reference>
<dbReference type="InterPro" id="IPR029058">
    <property type="entry name" value="AB_hydrolase_fold"/>
</dbReference>
<sequence length="295" mass="31492">MSPRSGALPPARTLQTGSGRLSYMISGRGPSILLFSGAGVSMAGWRPLYPAIERLGTVFAWNRFGMQGSDAPAARQDGALVLGALREMLAHTRVQPPYVLVAHSLGGLYANLFARRYPQEVSGVLLLEATHPDDRGVLRKHENQLVRAPGRVLELPQRLFQRNVHAELQSVDRLAREVVTAGPFPAVPLRVVTGGLTPRAWMLSPGAIGAKRAHQQELARLSPMGQQVIAHKSGHFPQLTEPDLVLDVLGELVEACATGVQRAAGLNLVRVIAGSTRNPSGRSTLAAMDPGSSPG</sequence>